<evidence type="ECO:0000256" key="1">
    <source>
        <dbReference type="SAM" id="MobiDB-lite"/>
    </source>
</evidence>
<dbReference type="NCBIfam" id="TIGR01643">
    <property type="entry name" value="YD_repeat_2x"/>
    <property type="match status" value="1"/>
</dbReference>
<reference evidence="3" key="2">
    <citation type="journal article" date="2016" name="Int. J. Syst. Evol. Microbiol.">
        <title>Complete genome sequence and cell structure of Limnochorda pilosa, a Gram-negative spore-former within the phylum Firmicutes.</title>
        <authorList>
            <person name="Watanabe M."/>
            <person name="Kojima H."/>
            <person name="Fukui M."/>
        </authorList>
    </citation>
    <scope>NUCLEOTIDE SEQUENCE [LARGE SCALE GENOMIC DNA]</scope>
    <source>
        <strain evidence="3">HC45</strain>
    </source>
</reference>
<dbReference type="InterPro" id="IPR031325">
    <property type="entry name" value="RHS_repeat"/>
</dbReference>
<dbReference type="InterPro" id="IPR006530">
    <property type="entry name" value="YD"/>
</dbReference>
<organism evidence="2 3">
    <name type="scientific">Limnochorda pilosa</name>
    <dbReference type="NCBI Taxonomy" id="1555112"/>
    <lineage>
        <taxon>Bacteria</taxon>
        <taxon>Bacillati</taxon>
        <taxon>Bacillota</taxon>
        <taxon>Limnochordia</taxon>
        <taxon>Limnochordales</taxon>
        <taxon>Limnochordaceae</taxon>
        <taxon>Limnochorda</taxon>
    </lineage>
</organism>
<gene>
    <name evidence="2" type="ORF">LIP_0501</name>
</gene>
<accession>A0A0K2SGX1</accession>
<feature type="region of interest" description="Disordered" evidence="1">
    <location>
        <begin position="1"/>
        <end position="31"/>
    </location>
</feature>
<dbReference type="Proteomes" id="UP000065807">
    <property type="component" value="Chromosome"/>
</dbReference>
<dbReference type="Pfam" id="PF05593">
    <property type="entry name" value="RHS_repeat"/>
    <property type="match status" value="1"/>
</dbReference>
<dbReference type="STRING" id="1555112.LIP_0501"/>
<reference evidence="3" key="1">
    <citation type="submission" date="2015-07" db="EMBL/GenBank/DDBJ databases">
        <title>Complete genome sequence and phylogenetic analysis of Limnochorda pilosa.</title>
        <authorList>
            <person name="Watanabe M."/>
            <person name="Kojima H."/>
            <person name="Fukui M."/>
        </authorList>
    </citation>
    <scope>NUCLEOTIDE SEQUENCE [LARGE SCALE GENOMIC DNA]</scope>
    <source>
        <strain evidence="3">HC45</strain>
    </source>
</reference>
<name>A0A0K2SGX1_LIMPI</name>
<proteinExistence type="predicted"/>
<evidence type="ECO:0000313" key="3">
    <source>
        <dbReference type="Proteomes" id="UP000065807"/>
    </source>
</evidence>
<dbReference type="KEGG" id="lpil:LIP_0501"/>
<keyword evidence="3" id="KW-1185">Reference proteome</keyword>
<evidence type="ECO:0000313" key="2">
    <source>
        <dbReference type="EMBL" id="BAS26358.1"/>
    </source>
</evidence>
<evidence type="ECO:0008006" key="4">
    <source>
        <dbReference type="Google" id="ProtNLM"/>
    </source>
</evidence>
<protein>
    <recommendedName>
        <fullName evidence="4">YD repeat-containing protein</fullName>
    </recommendedName>
</protein>
<dbReference type="AlphaFoldDB" id="A0A0K2SGX1"/>
<dbReference type="EMBL" id="AP014924">
    <property type="protein sequence ID" value="BAS26358.1"/>
    <property type="molecule type" value="Genomic_DNA"/>
</dbReference>
<sequence length="56" mass="6329">MVPGLDRRPKLPGRAAAPRTPDANGNVVKRTDEEATVRYTYDSRTQLTRVDFPDRT</sequence>